<keyword evidence="2" id="KW-1185">Reference proteome</keyword>
<organism evidence="1 2">
    <name type="scientific">Platanthera guangdongensis</name>
    <dbReference type="NCBI Taxonomy" id="2320717"/>
    <lineage>
        <taxon>Eukaryota</taxon>
        <taxon>Viridiplantae</taxon>
        <taxon>Streptophyta</taxon>
        <taxon>Embryophyta</taxon>
        <taxon>Tracheophyta</taxon>
        <taxon>Spermatophyta</taxon>
        <taxon>Magnoliopsida</taxon>
        <taxon>Liliopsida</taxon>
        <taxon>Asparagales</taxon>
        <taxon>Orchidaceae</taxon>
        <taxon>Orchidoideae</taxon>
        <taxon>Orchideae</taxon>
        <taxon>Orchidinae</taxon>
        <taxon>Platanthera</taxon>
    </lineage>
</organism>
<name>A0ABR2LHU9_9ASPA</name>
<sequence length="74" mass="8618">MQLLSPTMSLLDQRGGASQQRIKYFDFVLRAPPQVGFEIRGMGDYPVRFGEHVHVVCASERSRKKRLLLRLRHH</sequence>
<dbReference type="Proteomes" id="UP001412067">
    <property type="component" value="Unassembled WGS sequence"/>
</dbReference>
<evidence type="ECO:0000313" key="1">
    <source>
        <dbReference type="EMBL" id="KAK8941720.1"/>
    </source>
</evidence>
<evidence type="ECO:0000313" key="2">
    <source>
        <dbReference type="Proteomes" id="UP001412067"/>
    </source>
</evidence>
<protein>
    <submittedName>
        <fullName evidence="1">Uncharacterized protein</fullName>
    </submittedName>
</protein>
<proteinExistence type="predicted"/>
<comment type="caution">
    <text evidence="1">The sequence shown here is derived from an EMBL/GenBank/DDBJ whole genome shotgun (WGS) entry which is preliminary data.</text>
</comment>
<accession>A0ABR2LHU9</accession>
<reference evidence="1 2" key="1">
    <citation type="journal article" date="2022" name="Nat. Plants">
        <title>Genomes of leafy and leafless Platanthera orchids illuminate the evolution of mycoheterotrophy.</title>
        <authorList>
            <person name="Li M.H."/>
            <person name="Liu K.W."/>
            <person name="Li Z."/>
            <person name="Lu H.C."/>
            <person name="Ye Q.L."/>
            <person name="Zhang D."/>
            <person name="Wang J.Y."/>
            <person name="Li Y.F."/>
            <person name="Zhong Z.M."/>
            <person name="Liu X."/>
            <person name="Yu X."/>
            <person name="Liu D.K."/>
            <person name="Tu X.D."/>
            <person name="Liu B."/>
            <person name="Hao Y."/>
            <person name="Liao X.Y."/>
            <person name="Jiang Y.T."/>
            <person name="Sun W.H."/>
            <person name="Chen J."/>
            <person name="Chen Y.Q."/>
            <person name="Ai Y."/>
            <person name="Zhai J.W."/>
            <person name="Wu S.S."/>
            <person name="Zhou Z."/>
            <person name="Hsiao Y.Y."/>
            <person name="Wu W.L."/>
            <person name="Chen Y.Y."/>
            <person name="Lin Y.F."/>
            <person name="Hsu J.L."/>
            <person name="Li C.Y."/>
            <person name="Wang Z.W."/>
            <person name="Zhao X."/>
            <person name="Zhong W.Y."/>
            <person name="Ma X.K."/>
            <person name="Ma L."/>
            <person name="Huang J."/>
            <person name="Chen G.Z."/>
            <person name="Huang M.Z."/>
            <person name="Huang L."/>
            <person name="Peng D.H."/>
            <person name="Luo Y.B."/>
            <person name="Zou S.Q."/>
            <person name="Chen S.P."/>
            <person name="Lan S."/>
            <person name="Tsai W.C."/>
            <person name="Van de Peer Y."/>
            <person name="Liu Z.J."/>
        </authorList>
    </citation>
    <scope>NUCLEOTIDE SEQUENCE [LARGE SCALE GENOMIC DNA]</scope>
    <source>
        <strain evidence="1">Lor288</strain>
    </source>
</reference>
<gene>
    <name evidence="1" type="ORF">KSP40_PGU000107</name>
</gene>
<dbReference type="EMBL" id="JBBWWR010000019">
    <property type="protein sequence ID" value="KAK8941720.1"/>
    <property type="molecule type" value="Genomic_DNA"/>
</dbReference>